<keyword evidence="8" id="KW-0547">Nucleotide-binding</keyword>
<evidence type="ECO:0000259" key="16">
    <source>
        <dbReference type="Pfam" id="PF00224"/>
    </source>
</evidence>
<keyword evidence="9 15" id="KW-0418">Kinase</keyword>
<sequence>MAIVRDSSLMCGRIIGKNPCLELKNRVIGRPVFAPGFCCNGGKLKGKIGIRVRAAVQVGVEKSEGLIDLKGLSGVLGFDVVSEGELREKGFLGMRKTKLVCTIGPACCSLEDLEKLALGGMNVARLNMCHNGREWHRDVIRKIKRLNEDKGFCVSVMIDTEGSQIHVVDHGSPSSVKAEDGSIWLFTTQKFEGSRPFTVQANYEGFSEGIEVGDELVIDGGMAGFEVIEKIGGDLRCKCTDPGLFLPRAKLSFWRDGKLVRRKHELPTLSTKDWADIEFGVSEGIDFIAMSFVNDSDSVKHLKNYLSSKSSKPIRVLAKIESLESLQKLKEIVEASDGIMVARGDLGVEIPLEQIPTVQEVIINVCRQLNKPVIVASQLLESMVEYPTPTRAEVADVSEAIRQYADALMLSGESAIGLYGQKALSVLRMTSSRIETWGREESQQSLLHQHQLGVSLPDRIAEEICNSAAEMANKLGVDAIFVYTKHGHMASLLSRNRPNPPIFAFTDNDSTRKALNLQWGVIPLLVDLSDDVEANISKTIDLIKRTGMLKQGDAVLVVSDVTPTLATPMAFQSFQVKTIA</sequence>
<feature type="domain" description="Pyruvate kinase barrel" evidence="16">
    <location>
        <begin position="94"/>
        <end position="423"/>
    </location>
</feature>
<keyword evidence="6 15" id="KW-0808">Transferase</keyword>
<comment type="catalytic activity">
    <reaction evidence="14 15">
        <text>pyruvate + ATP = phosphoenolpyruvate + ADP + H(+)</text>
        <dbReference type="Rhea" id="RHEA:18157"/>
        <dbReference type="ChEBI" id="CHEBI:15361"/>
        <dbReference type="ChEBI" id="CHEBI:15378"/>
        <dbReference type="ChEBI" id="CHEBI:30616"/>
        <dbReference type="ChEBI" id="CHEBI:58702"/>
        <dbReference type="ChEBI" id="CHEBI:456216"/>
        <dbReference type="EC" id="2.7.1.40"/>
    </reaction>
</comment>
<dbReference type="FunFam" id="2.40.33.10:FF:000005">
    <property type="entry name" value="Pyruvate kinase"/>
    <property type="match status" value="1"/>
</dbReference>
<dbReference type="Pfam" id="PF00224">
    <property type="entry name" value="PK"/>
    <property type="match status" value="1"/>
</dbReference>
<dbReference type="InterPro" id="IPR015806">
    <property type="entry name" value="Pyrv_Knase_insert_dom_sf"/>
</dbReference>
<evidence type="ECO:0000256" key="12">
    <source>
        <dbReference type="ARBA" id="ARBA00023152"/>
    </source>
</evidence>
<evidence type="ECO:0000256" key="10">
    <source>
        <dbReference type="ARBA" id="ARBA00022840"/>
    </source>
</evidence>
<dbReference type="FunFam" id="3.20.20.60:FF:000025">
    <property type="entry name" value="Pyruvate kinase"/>
    <property type="match status" value="1"/>
</dbReference>
<keyword evidence="13" id="KW-0670">Pyruvate</keyword>
<dbReference type="SUPFAM" id="SSF51621">
    <property type="entry name" value="Phosphoenolpyruvate/pyruvate domain"/>
    <property type="match status" value="1"/>
</dbReference>
<comment type="cofactor">
    <cofactor evidence="2">
        <name>K(+)</name>
        <dbReference type="ChEBI" id="CHEBI:29103"/>
    </cofactor>
</comment>
<evidence type="ECO:0000256" key="15">
    <source>
        <dbReference type="RuleBase" id="RU000504"/>
    </source>
</evidence>
<gene>
    <name evidence="18" type="ORF">FSB_LOCUS8626</name>
</gene>
<accession>A0A2N9F1S9</accession>
<dbReference type="SUPFAM" id="SSF52935">
    <property type="entry name" value="PK C-terminal domain-like"/>
    <property type="match status" value="1"/>
</dbReference>
<keyword evidence="10" id="KW-0067">ATP-binding</keyword>
<dbReference type="Gene3D" id="3.20.20.60">
    <property type="entry name" value="Phosphoenolpyruvate-binding domains"/>
    <property type="match status" value="1"/>
</dbReference>
<dbReference type="InterPro" id="IPR015813">
    <property type="entry name" value="Pyrv/PenolPyrv_kinase-like_dom"/>
</dbReference>
<dbReference type="UniPathway" id="UPA00109">
    <property type="reaction ID" value="UER00188"/>
</dbReference>
<evidence type="ECO:0000256" key="1">
    <source>
        <dbReference type="ARBA" id="ARBA00001946"/>
    </source>
</evidence>
<organism evidence="18">
    <name type="scientific">Fagus sylvatica</name>
    <name type="common">Beechnut</name>
    <dbReference type="NCBI Taxonomy" id="28930"/>
    <lineage>
        <taxon>Eukaryota</taxon>
        <taxon>Viridiplantae</taxon>
        <taxon>Streptophyta</taxon>
        <taxon>Embryophyta</taxon>
        <taxon>Tracheophyta</taxon>
        <taxon>Spermatophyta</taxon>
        <taxon>Magnoliopsida</taxon>
        <taxon>eudicotyledons</taxon>
        <taxon>Gunneridae</taxon>
        <taxon>Pentapetalae</taxon>
        <taxon>rosids</taxon>
        <taxon>fabids</taxon>
        <taxon>Fagales</taxon>
        <taxon>Fagaceae</taxon>
        <taxon>Fagus</taxon>
    </lineage>
</organism>
<dbReference type="Gene3D" id="2.40.33.10">
    <property type="entry name" value="PK beta-barrel domain-like"/>
    <property type="match status" value="1"/>
</dbReference>
<evidence type="ECO:0000259" key="17">
    <source>
        <dbReference type="Pfam" id="PF02887"/>
    </source>
</evidence>
<dbReference type="GO" id="GO:0016301">
    <property type="term" value="F:kinase activity"/>
    <property type="evidence" value="ECO:0007669"/>
    <property type="project" value="UniProtKB-KW"/>
</dbReference>
<dbReference type="GO" id="GO:0005524">
    <property type="term" value="F:ATP binding"/>
    <property type="evidence" value="ECO:0007669"/>
    <property type="project" value="UniProtKB-KW"/>
</dbReference>
<dbReference type="EMBL" id="OIVN01000469">
    <property type="protein sequence ID" value="SPC80744.1"/>
    <property type="molecule type" value="Genomic_DNA"/>
</dbReference>
<dbReference type="Pfam" id="PF02887">
    <property type="entry name" value="PK_C"/>
    <property type="match status" value="1"/>
</dbReference>
<dbReference type="InterPro" id="IPR036918">
    <property type="entry name" value="Pyrv_Knase_C_sf"/>
</dbReference>
<dbReference type="GO" id="GO:0030955">
    <property type="term" value="F:potassium ion binding"/>
    <property type="evidence" value="ECO:0007669"/>
    <property type="project" value="InterPro"/>
</dbReference>
<keyword evidence="11 15" id="KW-0460">Magnesium</keyword>
<dbReference type="Gene3D" id="3.40.1380.20">
    <property type="entry name" value="Pyruvate kinase, C-terminal domain"/>
    <property type="match status" value="1"/>
</dbReference>
<dbReference type="PROSITE" id="PS00110">
    <property type="entry name" value="PYRUVATE_KINASE"/>
    <property type="match status" value="1"/>
</dbReference>
<dbReference type="AlphaFoldDB" id="A0A2N9F1S9"/>
<name>A0A2N9F1S9_FAGSY</name>
<dbReference type="InterPro" id="IPR015793">
    <property type="entry name" value="Pyrv_Knase_brl"/>
</dbReference>
<dbReference type="InterPro" id="IPR040442">
    <property type="entry name" value="Pyrv_kinase-like_dom_sf"/>
</dbReference>
<dbReference type="GO" id="GO:0009570">
    <property type="term" value="C:chloroplast stroma"/>
    <property type="evidence" value="ECO:0007669"/>
    <property type="project" value="UniProtKB-ARBA"/>
</dbReference>
<evidence type="ECO:0000256" key="14">
    <source>
        <dbReference type="ARBA" id="ARBA00048152"/>
    </source>
</evidence>
<dbReference type="SUPFAM" id="SSF50800">
    <property type="entry name" value="PK beta-barrel domain-like"/>
    <property type="match status" value="1"/>
</dbReference>
<evidence type="ECO:0000256" key="9">
    <source>
        <dbReference type="ARBA" id="ARBA00022777"/>
    </source>
</evidence>
<dbReference type="NCBIfam" id="TIGR01064">
    <property type="entry name" value="pyruv_kin"/>
    <property type="match status" value="1"/>
</dbReference>
<reference evidence="18" key="1">
    <citation type="submission" date="2018-02" db="EMBL/GenBank/DDBJ databases">
        <authorList>
            <person name="Cohen D.B."/>
            <person name="Kent A.D."/>
        </authorList>
    </citation>
    <scope>NUCLEOTIDE SEQUENCE</scope>
</reference>
<dbReference type="PRINTS" id="PR01050">
    <property type="entry name" value="PYRUVTKNASE"/>
</dbReference>
<dbReference type="GO" id="GO:0000287">
    <property type="term" value="F:magnesium ion binding"/>
    <property type="evidence" value="ECO:0007669"/>
    <property type="project" value="InterPro"/>
</dbReference>
<dbReference type="InterPro" id="IPR018209">
    <property type="entry name" value="Pyrv_Knase_AS"/>
</dbReference>
<comment type="similarity">
    <text evidence="4 15">Belongs to the pyruvate kinase family.</text>
</comment>
<proteinExistence type="inferred from homology"/>
<evidence type="ECO:0000256" key="11">
    <source>
        <dbReference type="ARBA" id="ARBA00022842"/>
    </source>
</evidence>
<evidence type="ECO:0000256" key="3">
    <source>
        <dbReference type="ARBA" id="ARBA00004997"/>
    </source>
</evidence>
<evidence type="ECO:0000256" key="8">
    <source>
        <dbReference type="ARBA" id="ARBA00022741"/>
    </source>
</evidence>
<evidence type="ECO:0000256" key="6">
    <source>
        <dbReference type="ARBA" id="ARBA00022679"/>
    </source>
</evidence>
<dbReference type="InterPro" id="IPR015795">
    <property type="entry name" value="Pyrv_Knase_C"/>
</dbReference>
<evidence type="ECO:0000256" key="2">
    <source>
        <dbReference type="ARBA" id="ARBA00001958"/>
    </source>
</evidence>
<evidence type="ECO:0000256" key="4">
    <source>
        <dbReference type="ARBA" id="ARBA00008663"/>
    </source>
</evidence>
<feature type="domain" description="Pyruvate kinase C-terminal" evidence="17">
    <location>
        <begin position="462"/>
        <end position="561"/>
    </location>
</feature>
<evidence type="ECO:0000256" key="5">
    <source>
        <dbReference type="ARBA" id="ARBA00012142"/>
    </source>
</evidence>
<dbReference type="InterPro" id="IPR001697">
    <property type="entry name" value="Pyr_Knase"/>
</dbReference>
<evidence type="ECO:0000313" key="18">
    <source>
        <dbReference type="EMBL" id="SPC80744.1"/>
    </source>
</evidence>
<dbReference type="EC" id="2.7.1.40" evidence="5 15"/>
<comment type="pathway">
    <text evidence="3 15">Carbohydrate degradation; glycolysis; pyruvate from D-glyceraldehyde 3-phosphate: step 5/5.</text>
</comment>
<dbReference type="GO" id="GO:0004743">
    <property type="term" value="F:pyruvate kinase activity"/>
    <property type="evidence" value="ECO:0007669"/>
    <property type="project" value="UniProtKB-EC"/>
</dbReference>
<dbReference type="PANTHER" id="PTHR11817">
    <property type="entry name" value="PYRUVATE KINASE"/>
    <property type="match status" value="1"/>
</dbReference>
<evidence type="ECO:0000256" key="7">
    <source>
        <dbReference type="ARBA" id="ARBA00022723"/>
    </source>
</evidence>
<protein>
    <recommendedName>
        <fullName evidence="5 15">Pyruvate kinase</fullName>
        <ecNumber evidence="5 15">2.7.1.40</ecNumber>
    </recommendedName>
</protein>
<comment type="cofactor">
    <cofactor evidence="1">
        <name>Mg(2+)</name>
        <dbReference type="ChEBI" id="CHEBI:18420"/>
    </cofactor>
</comment>
<evidence type="ECO:0000256" key="13">
    <source>
        <dbReference type="ARBA" id="ARBA00023317"/>
    </source>
</evidence>
<keyword evidence="7" id="KW-0479">Metal-binding</keyword>
<keyword evidence="12 15" id="KW-0324">Glycolysis</keyword>
<dbReference type="InterPro" id="IPR011037">
    <property type="entry name" value="Pyrv_Knase-like_insert_dom_sf"/>
</dbReference>